<evidence type="ECO:0000256" key="4">
    <source>
        <dbReference type="ARBA" id="ARBA00023139"/>
    </source>
</evidence>
<gene>
    <name evidence="7" type="ORF">ESZ91_00685</name>
</gene>
<name>A0A4Q2KAE3_9FIRM</name>
<dbReference type="PROSITE" id="PS51257">
    <property type="entry name" value="PROKAR_LIPOPROTEIN"/>
    <property type="match status" value="1"/>
</dbReference>
<dbReference type="Gene3D" id="3.40.190.10">
    <property type="entry name" value="Periplasmic binding protein-like II"/>
    <property type="match status" value="1"/>
</dbReference>
<accession>A0A4Q2KAE3</accession>
<evidence type="ECO:0000313" key="8">
    <source>
        <dbReference type="Proteomes" id="UP000291269"/>
    </source>
</evidence>
<evidence type="ECO:0000256" key="1">
    <source>
        <dbReference type="ARBA" id="ARBA00022475"/>
    </source>
</evidence>
<reference evidence="7 8" key="1">
    <citation type="journal article" date="2019" name="Gut">
        <title>Antibiotics-induced monodominance of a novel gut bacterial order.</title>
        <authorList>
            <person name="Hildebrand F."/>
            <person name="Moitinho-Silva L."/>
            <person name="Blasche S."/>
            <person name="Jahn M.T."/>
            <person name="Gossmann T.I."/>
            <person name="Heuerta-Cepas J."/>
            <person name="Hercog R."/>
            <person name="Luetge M."/>
            <person name="Bahram M."/>
            <person name="Pryszlak A."/>
            <person name="Alves R.J."/>
            <person name="Waszak S.M."/>
            <person name="Zhu A."/>
            <person name="Ye L."/>
            <person name="Costea P.I."/>
            <person name="Aalvink S."/>
            <person name="Belzer C."/>
            <person name="Forslund S.K."/>
            <person name="Sunagawa S."/>
            <person name="Hentschel U."/>
            <person name="Merten C."/>
            <person name="Patil K.R."/>
            <person name="Benes V."/>
            <person name="Bork P."/>
        </authorList>
    </citation>
    <scope>NUCLEOTIDE SEQUENCE [LARGE SCALE GENOMIC DNA]</scope>
    <source>
        <strain evidence="7 8">HDS1380</strain>
    </source>
</reference>
<keyword evidence="5" id="KW-0449">Lipoprotein</keyword>
<dbReference type="PANTHER" id="PTHR43649:SF33">
    <property type="entry name" value="POLYGALACTURONAN_RHAMNOGALACTURONAN-BINDING PROTEIN YTCQ"/>
    <property type="match status" value="1"/>
</dbReference>
<evidence type="ECO:0000256" key="5">
    <source>
        <dbReference type="ARBA" id="ARBA00023288"/>
    </source>
</evidence>
<keyword evidence="3" id="KW-0472">Membrane</keyword>
<dbReference type="PANTHER" id="PTHR43649">
    <property type="entry name" value="ARABINOSE-BINDING PROTEIN-RELATED"/>
    <property type="match status" value="1"/>
</dbReference>
<dbReference type="SUPFAM" id="SSF53850">
    <property type="entry name" value="Periplasmic binding protein-like II"/>
    <property type="match status" value="1"/>
</dbReference>
<comment type="caution">
    <text evidence="7">The sequence shown here is derived from an EMBL/GenBank/DDBJ whole genome shotgun (WGS) entry which is preliminary data.</text>
</comment>
<sequence length="506" mass="56018">MKKYLAAFLGITLVCSALFVGCGKSGKTEIVIDGGGVAGNYNSSINMTPSAANPNPYNYLEQLANEWNESSKFSSQYSVKINRNSINGNRDSILSYVSTGSGPDILYQTGTTIAEDMDKNYFVDVTDYLSEPNPYVKGNEKWSDLYDAQELEASRAPNGNFYSIGIDRNVAGIMYNKDIFERAGITEPILTYGDLIAAMDKIAERCPDVMPFSLVDNWYDIVLESGLYGSQIEKYDVIRKNGIVDSEELSRASSLDLYKIMNGNNLDARYEAYLNLMNLLRSDKYMDTNSIGNTSVTEFMNGKIAMVSCLGKSMVQVQRQNKINVGAMGYPVLTQKDVDDYAGVDGIKIDERGVRRGISGIGTGWWISSAAVKKGTVDACVDFLQFITAPENNVPMVNKLGYAIPLDTDAAVESSDMNVLFSEMINQFNEDVENDFFEFHVFNSWGIMGFDCWSNFVTQSTNLFNGADILTVAKSINKQFLSSRDNLIEQNKKSGAWNVDGWADLA</sequence>
<dbReference type="Proteomes" id="UP000291269">
    <property type="component" value="Unassembled WGS sequence"/>
</dbReference>
<dbReference type="OrthoDB" id="362670at2"/>
<dbReference type="InterPro" id="IPR006059">
    <property type="entry name" value="SBP"/>
</dbReference>
<evidence type="ECO:0000256" key="3">
    <source>
        <dbReference type="ARBA" id="ARBA00023136"/>
    </source>
</evidence>
<proteinExistence type="predicted"/>
<feature type="signal peptide" evidence="6">
    <location>
        <begin position="1"/>
        <end position="19"/>
    </location>
</feature>
<evidence type="ECO:0000313" key="7">
    <source>
        <dbReference type="EMBL" id="RXZ60937.1"/>
    </source>
</evidence>
<keyword evidence="4" id="KW-0564">Palmitate</keyword>
<evidence type="ECO:0000256" key="6">
    <source>
        <dbReference type="SAM" id="SignalP"/>
    </source>
</evidence>
<dbReference type="EMBL" id="SDOZ01000002">
    <property type="protein sequence ID" value="RXZ60937.1"/>
    <property type="molecule type" value="Genomic_DNA"/>
</dbReference>
<organism evidence="7 8">
    <name type="scientific">Candidatus Borkfalkia ceftriaxoniphila</name>
    <dbReference type="NCBI Taxonomy" id="2508949"/>
    <lineage>
        <taxon>Bacteria</taxon>
        <taxon>Bacillati</taxon>
        <taxon>Bacillota</taxon>
        <taxon>Clostridia</taxon>
        <taxon>Christensenellales</taxon>
        <taxon>Christensenellaceae</taxon>
        <taxon>Candidatus Borkfalkia</taxon>
    </lineage>
</organism>
<dbReference type="InterPro" id="IPR050490">
    <property type="entry name" value="Bact_solute-bd_prot1"/>
</dbReference>
<dbReference type="Pfam" id="PF13416">
    <property type="entry name" value="SBP_bac_8"/>
    <property type="match status" value="1"/>
</dbReference>
<protein>
    <submittedName>
        <fullName evidence="7">Carbohydrate ABC transporter substrate-binding protein</fullName>
    </submittedName>
</protein>
<dbReference type="AlphaFoldDB" id="A0A4Q2KAE3"/>
<feature type="chain" id="PRO_5038553322" evidence="6">
    <location>
        <begin position="20"/>
        <end position="506"/>
    </location>
</feature>
<evidence type="ECO:0000256" key="2">
    <source>
        <dbReference type="ARBA" id="ARBA00022729"/>
    </source>
</evidence>
<keyword evidence="2 6" id="KW-0732">Signal</keyword>
<keyword evidence="1" id="KW-1003">Cell membrane</keyword>
<dbReference type="RefSeq" id="WP_129223110.1">
    <property type="nucleotide sequence ID" value="NZ_SDOZ01000002.1"/>
</dbReference>
<keyword evidence="8" id="KW-1185">Reference proteome</keyword>